<comment type="caution">
    <text evidence="2">The sequence shown here is derived from an EMBL/GenBank/DDBJ whole genome shotgun (WGS) entry which is preliminary data.</text>
</comment>
<proteinExistence type="predicted"/>
<keyword evidence="1" id="KW-1133">Transmembrane helix</keyword>
<reference evidence="2 3" key="1">
    <citation type="submission" date="2016-10" db="EMBL/GenBank/DDBJ databases">
        <authorList>
            <person name="Varghese N."/>
            <person name="Submissions S."/>
        </authorList>
    </citation>
    <scope>NUCLEOTIDE SEQUENCE [LARGE SCALE GENOMIC DNA]</scope>
    <source>
        <strain evidence="2 3">LMG 18378</strain>
    </source>
</reference>
<evidence type="ECO:0000313" key="3">
    <source>
        <dbReference type="Proteomes" id="UP000183385"/>
    </source>
</evidence>
<dbReference type="Proteomes" id="UP000183385">
    <property type="component" value="Unassembled WGS sequence"/>
</dbReference>
<name>A0AAQ1QXH7_9PSED</name>
<keyword evidence="1" id="KW-0812">Transmembrane</keyword>
<feature type="transmembrane region" description="Helical" evidence="1">
    <location>
        <begin position="74"/>
        <end position="97"/>
    </location>
</feature>
<dbReference type="AlphaFoldDB" id="A0AAQ1QXH7"/>
<dbReference type="Pfam" id="PF10095">
    <property type="entry name" value="DUF2333"/>
    <property type="match status" value="1"/>
</dbReference>
<evidence type="ECO:0008006" key="4">
    <source>
        <dbReference type="Google" id="ProtNLM"/>
    </source>
</evidence>
<gene>
    <name evidence="2" type="ORF">SAMN05216577_12434</name>
</gene>
<dbReference type="InterPro" id="IPR016936">
    <property type="entry name" value="UCP029693"/>
</dbReference>
<dbReference type="EMBL" id="FOLS01000024">
    <property type="protein sequence ID" value="SFD37608.1"/>
    <property type="molecule type" value="Genomic_DNA"/>
</dbReference>
<sequence length="399" mass="44466">MQRVGCPSGADCGMLVRLDRGIARHLWRGLRSNLFPLGRTKDFAMWNWKNRGGSVRERVDDRVDDVRAYFGGPWLVRVVGGLLGAYLVIAALVGWYWSREPDLFPVQQHAQQAAERAGRQMVVGYTTVETLKEVVGTLLNKPGGYLSNDIFPPGLWLDNMPSWEYGVLVQTRDLSRALRKDFARSQSQSTEDADLARAEPRFNFDNKSWALPSSESEYAEGIKSLDRYLARLSAEQPSAQFYARADSLNNWLGDVSTRLGSMSQRLSASVGRVKLNTNIKTASALAPGQAPQVDEELQETPWLQIDNVFYEARGQAWALSHILRAIEVDFADVLAKKNATVSVRQIIRELEATQEPLWSPMVLNGSGFGVLANHSLVMANYISRANAAIIDLRQLLAQG</sequence>
<evidence type="ECO:0000256" key="1">
    <source>
        <dbReference type="SAM" id="Phobius"/>
    </source>
</evidence>
<accession>A0AAQ1QXH7</accession>
<evidence type="ECO:0000313" key="2">
    <source>
        <dbReference type="EMBL" id="SFD37608.1"/>
    </source>
</evidence>
<protein>
    <recommendedName>
        <fullName evidence="4">DUF2333 domain-containing protein</fullName>
    </recommendedName>
</protein>
<organism evidence="2 3">
    <name type="scientific">Pseudomonas citronellolis</name>
    <dbReference type="NCBI Taxonomy" id="53408"/>
    <lineage>
        <taxon>Bacteria</taxon>
        <taxon>Pseudomonadati</taxon>
        <taxon>Pseudomonadota</taxon>
        <taxon>Gammaproteobacteria</taxon>
        <taxon>Pseudomonadales</taxon>
        <taxon>Pseudomonadaceae</taxon>
        <taxon>Pseudomonas</taxon>
    </lineage>
</organism>
<keyword evidence="1" id="KW-0472">Membrane</keyword>
<keyword evidence="3" id="KW-1185">Reference proteome</keyword>